<dbReference type="InterPro" id="IPR038765">
    <property type="entry name" value="Papain-like_cys_pep_sf"/>
</dbReference>
<dbReference type="Pfam" id="PF12671">
    <property type="entry name" value="Amidase_6"/>
    <property type="match status" value="1"/>
</dbReference>
<evidence type="ECO:0000313" key="4">
    <source>
        <dbReference type="Proteomes" id="UP001239083"/>
    </source>
</evidence>
<reference evidence="3 4" key="1">
    <citation type="submission" date="2023-07" db="EMBL/GenBank/DDBJ databases">
        <title>Comparative genomics of wheat-associated soil bacteria to identify genetic determinants of phenazine resistance.</title>
        <authorList>
            <person name="Mouncey N."/>
        </authorList>
    </citation>
    <scope>NUCLEOTIDE SEQUENCE [LARGE SCALE GENOMIC DNA]</scope>
    <source>
        <strain evidence="3 4">V3I3</strain>
    </source>
</reference>
<dbReference type="SUPFAM" id="SSF54001">
    <property type="entry name" value="Cysteine proteinases"/>
    <property type="match status" value="1"/>
</dbReference>
<name>A0ABU0RAJ7_9MICO</name>
<evidence type="ECO:0000313" key="3">
    <source>
        <dbReference type="EMBL" id="MDQ0894772.1"/>
    </source>
</evidence>
<dbReference type="EMBL" id="JAUSYY010000001">
    <property type="protein sequence ID" value="MDQ0894772.1"/>
    <property type="molecule type" value="Genomic_DNA"/>
</dbReference>
<dbReference type="RefSeq" id="WP_307042281.1">
    <property type="nucleotide sequence ID" value="NZ_JAUSYY010000001.1"/>
</dbReference>
<dbReference type="Proteomes" id="UP001239083">
    <property type="component" value="Unassembled WGS sequence"/>
</dbReference>
<gene>
    <name evidence="3" type="ORF">QFZ26_002327</name>
</gene>
<keyword evidence="4" id="KW-1185">Reference proteome</keyword>
<evidence type="ECO:0000256" key="1">
    <source>
        <dbReference type="SAM" id="MobiDB-lite"/>
    </source>
</evidence>
<feature type="domain" description="Putative amidase" evidence="2">
    <location>
        <begin position="83"/>
        <end position="221"/>
    </location>
</feature>
<accession>A0ABU0RAJ7</accession>
<organism evidence="3 4">
    <name type="scientific">Agromyces ramosus</name>
    <dbReference type="NCBI Taxonomy" id="33879"/>
    <lineage>
        <taxon>Bacteria</taxon>
        <taxon>Bacillati</taxon>
        <taxon>Actinomycetota</taxon>
        <taxon>Actinomycetes</taxon>
        <taxon>Micrococcales</taxon>
        <taxon>Microbacteriaceae</taxon>
        <taxon>Agromyces</taxon>
    </lineage>
</organism>
<feature type="compositionally biased region" description="Polar residues" evidence="1">
    <location>
        <begin position="45"/>
        <end position="56"/>
    </location>
</feature>
<sequence>MPSPLRQQSIFRRRRLVALGLVAVLAAGGVGVWAVTRAAGDETSATDIANADTTTGPDRPEPTTTPAPAAVADFSSLPATVAAQLTYAREHWQATESEQYGYLPENDCVNFASQTLLARGWVEDDEWWFDESGDPWSHATAWISSTAFMEYLEQHPERATALTDDQRDQVKVGDVVQFDWDDSGDRDHTGVVTSIETDDDGTTRILYAGHTDPTWDRSVDYAITELHPGGIAYYWSITD</sequence>
<dbReference type="PANTHER" id="PTHR40032">
    <property type="entry name" value="EXPORTED PROTEIN-RELATED"/>
    <property type="match status" value="1"/>
</dbReference>
<protein>
    <recommendedName>
        <fullName evidence="2">Putative amidase domain-containing protein</fullName>
    </recommendedName>
</protein>
<feature type="region of interest" description="Disordered" evidence="1">
    <location>
        <begin position="45"/>
        <end position="65"/>
    </location>
</feature>
<dbReference type="PANTHER" id="PTHR40032:SF1">
    <property type="entry name" value="EXPORTED PROTEIN"/>
    <property type="match status" value="1"/>
</dbReference>
<proteinExistence type="predicted"/>
<dbReference type="InterPro" id="IPR024301">
    <property type="entry name" value="Amidase_6"/>
</dbReference>
<evidence type="ECO:0000259" key="2">
    <source>
        <dbReference type="Pfam" id="PF12671"/>
    </source>
</evidence>
<comment type="caution">
    <text evidence="3">The sequence shown here is derived from an EMBL/GenBank/DDBJ whole genome shotgun (WGS) entry which is preliminary data.</text>
</comment>